<evidence type="ECO:0000256" key="6">
    <source>
        <dbReference type="HAMAP-Rule" id="MF_01871"/>
    </source>
</evidence>
<evidence type="ECO:0000256" key="3">
    <source>
        <dbReference type="ARBA" id="ARBA00022723"/>
    </source>
</evidence>
<keyword evidence="4 6" id="KW-0862">Zinc</keyword>
<comment type="similarity">
    <text evidence="6">Belongs to the inorganic carbon transporter (TC 9.A.2) DabA family.</text>
</comment>
<dbReference type="EMBL" id="PIPS01000001">
    <property type="protein sequence ID" value="RUO45087.1"/>
    <property type="molecule type" value="Genomic_DNA"/>
</dbReference>
<keyword evidence="2 6" id="KW-1003">Cell membrane</keyword>
<keyword evidence="1 6" id="KW-0813">Transport</keyword>
<evidence type="ECO:0000313" key="7">
    <source>
        <dbReference type="EMBL" id="RUO45087.1"/>
    </source>
</evidence>
<comment type="subunit">
    <text evidence="6">Forms a complex with DabB.</text>
</comment>
<dbReference type="GO" id="GO:0005886">
    <property type="term" value="C:plasma membrane"/>
    <property type="evidence" value="ECO:0007669"/>
    <property type="project" value="UniProtKB-SubCell"/>
</dbReference>
<feature type="binding site" evidence="6">
    <location>
        <position position="317"/>
    </location>
    <ligand>
        <name>Zn(2+)</name>
        <dbReference type="ChEBI" id="CHEBI:29105"/>
    </ligand>
</feature>
<comment type="caution">
    <text evidence="7">The sequence shown here is derived from an EMBL/GenBank/DDBJ whole genome shotgun (WGS) entry which is preliminary data.</text>
</comment>
<protein>
    <recommendedName>
        <fullName evidence="6">Probable inorganic carbon transporter subunit DabA</fullName>
    </recommendedName>
</protein>
<dbReference type="GO" id="GO:0008270">
    <property type="term" value="F:zinc ion binding"/>
    <property type="evidence" value="ECO:0007669"/>
    <property type="project" value="UniProtKB-UniRule"/>
</dbReference>
<organism evidence="7 8">
    <name type="scientific">Idiomarina aquatica</name>
    <dbReference type="NCBI Taxonomy" id="1327752"/>
    <lineage>
        <taxon>Bacteria</taxon>
        <taxon>Pseudomonadati</taxon>
        <taxon>Pseudomonadota</taxon>
        <taxon>Gammaproteobacteria</taxon>
        <taxon>Alteromonadales</taxon>
        <taxon>Idiomarinaceae</taxon>
        <taxon>Idiomarina</taxon>
    </lineage>
</organism>
<dbReference type="RefSeq" id="WP_126819478.1">
    <property type="nucleotide sequence ID" value="NZ_PIPS01000001.1"/>
</dbReference>
<feature type="binding site" evidence="6">
    <location>
        <position position="315"/>
    </location>
    <ligand>
        <name>Zn(2+)</name>
        <dbReference type="ChEBI" id="CHEBI:29105"/>
    </ligand>
</feature>
<keyword evidence="5 6" id="KW-0472">Membrane</keyword>
<feature type="binding site" evidence="6">
    <location>
        <position position="467"/>
    </location>
    <ligand>
        <name>Zn(2+)</name>
        <dbReference type="ChEBI" id="CHEBI:29105"/>
    </ligand>
</feature>
<evidence type="ECO:0000256" key="4">
    <source>
        <dbReference type="ARBA" id="ARBA00022833"/>
    </source>
</evidence>
<dbReference type="AlphaFoldDB" id="A0AA94EH28"/>
<dbReference type="Proteomes" id="UP000286680">
    <property type="component" value="Unassembled WGS sequence"/>
</dbReference>
<comment type="function">
    <text evidence="6">Part of an energy-coupled inorganic carbon pump.</text>
</comment>
<comment type="subcellular location">
    <subcellularLocation>
        <location evidence="6">Cell membrane</location>
        <topology evidence="6">Peripheral membrane protein</topology>
    </subcellularLocation>
</comment>
<keyword evidence="3 6" id="KW-0479">Metal-binding</keyword>
<dbReference type="InterPro" id="IPR018752">
    <property type="entry name" value="DabA"/>
</dbReference>
<keyword evidence="8" id="KW-1185">Reference proteome</keyword>
<comment type="cofactor">
    <cofactor evidence="6">
        <name>Zn(2+)</name>
        <dbReference type="ChEBI" id="CHEBI:29105"/>
    </cofactor>
</comment>
<evidence type="ECO:0000256" key="2">
    <source>
        <dbReference type="ARBA" id="ARBA00022475"/>
    </source>
</evidence>
<dbReference type="HAMAP" id="MF_01871">
    <property type="entry name" value="DabA"/>
    <property type="match status" value="1"/>
</dbReference>
<dbReference type="PANTHER" id="PTHR38344:SF1">
    <property type="entry name" value="INORGANIC CARBON TRANSPORTER SUBUNIT DABA-RELATED"/>
    <property type="match status" value="1"/>
</dbReference>
<sequence>MSKLANQAQLAVARVAPQWPLPQWVAVNPLWEYRQQPLTEVAAQWRYCGNVALTMSPEFYQQHYEQGAIEPALVTDDMRRQLTQLSDTPRWQNISHLVDRYQQRRRKMLWHDEVVFQISQSCGLFMQFPRRFQGQGKDSSLYQHWLTISRADRGIETLMDEADLNELFAELPDSPDALFEACEQLWFGSAPSAAAEHYCQALIIDVLGWASALSYQDRQHGSQWLLELLAIRMAWDYLLWQLADRTNQAVFEPIKQDFEQQLRDSDDAVAAIIAQQQSLWQWQRAYEQSQLSALKFKPAADADRNDSPQLQAVFCIDVRSDRYRRALAQAGREHGMTVNSKGFAGFFGVPLGREQGDQQIPHVPGLLQPSFFVRQQSPDKSFKDLLSRSFNSPASMFTGVEALGLAKLGELLKGIKGSLDTAQFDADAEIYHNGRAVTCEQLAELCAQALTGMQFTQFAEHVVLVGHGAKHSNNAQRAGMNCGACGGQTGALSARVLCHLLNQSAIRQRLSEHGFAIPQATQFYAALHETVTDDIVWLSEDVPAQVKQTFASASAQLQQQQPNRATRANHWAELRPEWGLAGNQALFFGNAGRLADDAVQGRSFLHDYDEALDADGSLLTALLSAPGLVANWINWQYYTAVTDPQRMGSGNKLLHNRVANDIGVFEGNGGDLRLGLAWQSVHDGSDYVHKPVRLSVIIEASEPRIHKALAQAGDFNQLYQNQWIDVYRLNPRGELCRLQHQ</sequence>
<evidence type="ECO:0000256" key="5">
    <source>
        <dbReference type="ARBA" id="ARBA00023136"/>
    </source>
</evidence>
<evidence type="ECO:0000313" key="8">
    <source>
        <dbReference type="Proteomes" id="UP000286680"/>
    </source>
</evidence>
<dbReference type="PANTHER" id="PTHR38344">
    <property type="entry name" value="UPF0753 PROTEIN AQ_863"/>
    <property type="match status" value="1"/>
</dbReference>
<reference evidence="8" key="1">
    <citation type="journal article" date="2018" name="Front. Microbiol.">
        <title>Genome-Based Analysis Reveals the Taxonomy and Diversity of the Family Idiomarinaceae.</title>
        <authorList>
            <person name="Liu Y."/>
            <person name="Lai Q."/>
            <person name="Shao Z."/>
        </authorList>
    </citation>
    <scope>NUCLEOTIDE SEQUENCE [LARGE SCALE GENOMIC DNA]</scope>
    <source>
        <strain evidence="8">SN-14</strain>
    </source>
</reference>
<proteinExistence type="inferred from homology"/>
<gene>
    <name evidence="6" type="primary">dabA</name>
    <name evidence="7" type="ORF">CWE23_03435</name>
</gene>
<dbReference type="Pfam" id="PF10070">
    <property type="entry name" value="DabA"/>
    <property type="match status" value="1"/>
</dbReference>
<feature type="binding site" evidence="6">
    <location>
        <position position="482"/>
    </location>
    <ligand>
        <name>Zn(2+)</name>
        <dbReference type="ChEBI" id="CHEBI:29105"/>
    </ligand>
</feature>
<accession>A0AA94EH28</accession>
<name>A0AA94EH28_9GAMM</name>
<evidence type="ECO:0000256" key="1">
    <source>
        <dbReference type="ARBA" id="ARBA00022448"/>
    </source>
</evidence>